<organism evidence="1 2">
    <name type="scientific">Fusarium vanettenii (strain ATCC MYA-4622 / CBS 123669 / FGSC 9596 / NRRL 45880 / 77-13-4)</name>
    <name type="common">Fusarium solani subsp. pisi</name>
    <dbReference type="NCBI Taxonomy" id="660122"/>
    <lineage>
        <taxon>Eukaryota</taxon>
        <taxon>Fungi</taxon>
        <taxon>Dikarya</taxon>
        <taxon>Ascomycota</taxon>
        <taxon>Pezizomycotina</taxon>
        <taxon>Sordariomycetes</taxon>
        <taxon>Hypocreomycetidae</taxon>
        <taxon>Hypocreales</taxon>
        <taxon>Nectriaceae</taxon>
        <taxon>Fusarium</taxon>
        <taxon>Fusarium solani species complex</taxon>
        <taxon>Fusarium vanettenii</taxon>
    </lineage>
</organism>
<protein>
    <submittedName>
        <fullName evidence="1">Uncharacterized protein</fullName>
    </submittedName>
</protein>
<accession>C7ZB13</accession>
<proteinExistence type="predicted"/>
<dbReference type="Proteomes" id="UP000005206">
    <property type="component" value="Chromosome 7"/>
</dbReference>
<reference evidence="1 2" key="1">
    <citation type="journal article" date="2009" name="PLoS Genet.">
        <title>The genome of Nectria haematococca: contribution of supernumerary chromosomes to gene expansion.</title>
        <authorList>
            <person name="Coleman J.J."/>
            <person name="Rounsley S.D."/>
            <person name="Rodriguez-Carres M."/>
            <person name="Kuo A."/>
            <person name="Wasmann C.C."/>
            <person name="Grimwood J."/>
            <person name="Schmutz J."/>
            <person name="Taga M."/>
            <person name="White G.J."/>
            <person name="Zhou S."/>
            <person name="Schwartz D.C."/>
            <person name="Freitag M."/>
            <person name="Ma L.J."/>
            <person name="Danchin E.G."/>
            <person name="Henrissat B."/>
            <person name="Coutinho P.M."/>
            <person name="Nelson D.R."/>
            <person name="Straney D."/>
            <person name="Napoli C.A."/>
            <person name="Barker B.M."/>
            <person name="Gribskov M."/>
            <person name="Rep M."/>
            <person name="Kroken S."/>
            <person name="Molnar I."/>
            <person name="Rensing C."/>
            <person name="Kennell J.C."/>
            <person name="Zamora J."/>
            <person name="Farman M.L."/>
            <person name="Selker E.U."/>
            <person name="Salamov A."/>
            <person name="Shapiro H."/>
            <person name="Pangilinan J."/>
            <person name="Lindquist E."/>
            <person name="Lamers C."/>
            <person name="Grigoriev I.V."/>
            <person name="Geiser D.M."/>
            <person name="Covert S.F."/>
            <person name="Temporini E."/>
            <person name="Vanetten H.D."/>
        </authorList>
    </citation>
    <scope>NUCLEOTIDE SEQUENCE [LARGE SCALE GENOMIC DNA]</scope>
    <source>
        <strain evidence="2">ATCC MYA-4622 / CBS 123669 / FGSC 9596 / NRRL 45880 / 77-13-4</strain>
    </source>
</reference>
<dbReference type="EMBL" id="GG698914">
    <property type="protein sequence ID" value="EEU38713.1"/>
    <property type="molecule type" value="Genomic_DNA"/>
</dbReference>
<name>C7ZB13_FUSV7</name>
<dbReference type="OrthoDB" id="5046283at2759"/>
<dbReference type="HOGENOM" id="CLU_885931_0_0_1"/>
<sequence>MAAQNREFVFDKSQLPCVFDQDYDRELSLRAQFVLLNVGQPLPIVVLPRLSRPPKHRKQAHDDELTETIYMIRDELKYLNETGRLDTNCRAPCQLGLAKRLGKRWAFLHIGTFAPYPPNFSFHHQVAPGAVLGPKTQEDHVSIAATEIQELTRLITQDRYKWFLECEKAIRDRIKLVETRISELELGMTRQHNAVSKEFEAWAENIGDNAFVIDDSFQRIQDNDTDFCGWHVWFRLERQLLEAEQSLELERHAQESLFCDILAAMTNGLILKGNRVRAEHGKRTGFLIRLSLLLQTATTLASQLGDLMIVKDMA</sequence>
<dbReference type="InParanoid" id="C7ZB13"/>
<evidence type="ECO:0000313" key="1">
    <source>
        <dbReference type="EMBL" id="EEU38713.1"/>
    </source>
</evidence>
<dbReference type="KEGG" id="nhe:NECHADRAFT_83128"/>
<dbReference type="VEuPathDB" id="FungiDB:NECHADRAFT_83128"/>
<dbReference type="AlphaFoldDB" id="C7ZB13"/>
<gene>
    <name evidence="1" type="ORF">NECHADRAFT_83128</name>
</gene>
<keyword evidence="2" id="KW-1185">Reference proteome</keyword>
<dbReference type="RefSeq" id="XP_003044426.1">
    <property type="nucleotide sequence ID" value="XM_003044380.1"/>
</dbReference>
<dbReference type="GeneID" id="9670737"/>
<evidence type="ECO:0000313" key="2">
    <source>
        <dbReference type="Proteomes" id="UP000005206"/>
    </source>
</evidence>